<organism evidence="13 14">
    <name type="scientific">Trichoplax adhaerens</name>
    <name type="common">Trichoplax reptans</name>
    <dbReference type="NCBI Taxonomy" id="10228"/>
    <lineage>
        <taxon>Eukaryota</taxon>
        <taxon>Metazoa</taxon>
        <taxon>Placozoa</taxon>
        <taxon>Uniplacotomia</taxon>
        <taxon>Trichoplacea</taxon>
        <taxon>Trichoplacidae</taxon>
        <taxon>Trichoplax</taxon>
    </lineage>
</organism>
<evidence type="ECO:0000256" key="3">
    <source>
        <dbReference type="ARBA" id="ARBA00022729"/>
    </source>
</evidence>
<dbReference type="OrthoDB" id="293868at2759"/>
<keyword evidence="8" id="KW-0143">Chaperone</keyword>
<keyword evidence="5" id="KW-0256">Endoplasmic reticulum</keyword>
<keyword evidence="3" id="KW-0732">Signal</keyword>
<dbReference type="PANTHER" id="PTHR10827:SF52">
    <property type="entry name" value="IP16409P"/>
    <property type="match status" value="1"/>
</dbReference>
<dbReference type="CTD" id="6759532"/>
<evidence type="ECO:0000256" key="9">
    <source>
        <dbReference type="ARBA" id="ARBA00056975"/>
    </source>
</evidence>
<dbReference type="PROSITE" id="PS50222">
    <property type="entry name" value="EF_HAND_2"/>
    <property type="match status" value="4"/>
</dbReference>
<evidence type="ECO:0000256" key="7">
    <source>
        <dbReference type="ARBA" id="ARBA00023180"/>
    </source>
</evidence>
<accession>B3SDI9</accession>
<dbReference type="GO" id="GO:0005509">
    <property type="term" value="F:calcium ion binding"/>
    <property type="evidence" value="ECO:0000318"/>
    <property type="project" value="GO_Central"/>
</dbReference>
<dbReference type="OMA" id="MPMKYAD"/>
<dbReference type="eggNOG" id="KOG4223">
    <property type="taxonomic scope" value="Eukaryota"/>
</dbReference>
<evidence type="ECO:0000256" key="1">
    <source>
        <dbReference type="ARBA" id="ARBA00004319"/>
    </source>
</evidence>
<dbReference type="Gene3D" id="1.10.238.10">
    <property type="entry name" value="EF-hand"/>
    <property type="match status" value="3"/>
</dbReference>
<feature type="domain" description="EF-hand" evidence="12">
    <location>
        <begin position="76"/>
        <end position="111"/>
    </location>
</feature>
<dbReference type="InterPro" id="IPR011992">
    <property type="entry name" value="EF-hand-dom_pair"/>
</dbReference>
<evidence type="ECO:0000313" key="14">
    <source>
        <dbReference type="Proteomes" id="UP000009022"/>
    </source>
</evidence>
<dbReference type="Proteomes" id="UP000009022">
    <property type="component" value="Unassembled WGS sequence"/>
</dbReference>
<keyword evidence="2" id="KW-0479">Metal-binding</keyword>
<feature type="domain" description="EF-hand" evidence="12">
    <location>
        <begin position="237"/>
        <end position="272"/>
    </location>
</feature>
<evidence type="ECO:0000256" key="5">
    <source>
        <dbReference type="ARBA" id="ARBA00022824"/>
    </source>
</evidence>
<comment type="subunit">
    <text evidence="10">Interacts with PCSK6 (immature form including the propeptide); probably involved in the maturation and the secretion of PCSK6.</text>
</comment>
<sequence length="297" mass="35221">MEDLLGEKHYDEWGHHNAEFDHRAFIGEEDDTFHEYSEEDASDRLITVFDEIDTNMDEYIDKNEMKARIKGNQLKRLEKESREKFKVLDVNEDSMLPWEEYKQVMFANDLAENNGKLSDSMQSMYTNDHRKFIDADQDNDGMLTLTEFAAFNFPHNFPHMQNALAMESLDTYDKNKDGKISWKEYISSMYNSEDNKEQPGWVRDEEKIYLLRHDKDGDELLDLSEIKSWIAPEENNDEEEEANHLIESADLDQDGKLTREELLSHQSLFAGHTKKSRKYEDPDFDFDYHADRYHDEL</sequence>
<dbReference type="GO" id="GO:0005783">
    <property type="term" value="C:endoplasmic reticulum"/>
    <property type="evidence" value="ECO:0000318"/>
    <property type="project" value="GO_Central"/>
</dbReference>
<dbReference type="SUPFAM" id="SSF47473">
    <property type="entry name" value="EF-hand"/>
    <property type="match status" value="2"/>
</dbReference>
<keyword evidence="6" id="KW-0106">Calcium</keyword>
<dbReference type="PANTHER" id="PTHR10827">
    <property type="entry name" value="RETICULOCALBIN"/>
    <property type="match status" value="1"/>
</dbReference>
<dbReference type="GO" id="GO:0015031">
    <property type="term" value="P:protein transport"/>
    <property type="evidence" value="ECO:0007669"/>
    <property type="project" value="UniProtKB-ARBA"/>
</dbReference>
<dbReference type="PhylomeDB" id="B3SDI9"/>
<evidence type="ECO:0000259" key="12">
    <source>
        <dbReference type="PROSITE" id="PS50222"/>
    </source>
</evidence>
<dbReference type="FunFam" id="1.10.238.10:FF:000104">
    <property type="entry name" value="calumenin isoform X1"/>
    <property type="match status" value="1"/>
</dbReference>
<dbReference type="EMBL" id="DS985280">
    <property type="protein sequence ID" value="EDV19186.1"/>
    <property type="molecule type" value="Genomic_DNA"/>
</dbReference>
<evidence type="ECO:0000313" key="13">
    <source>
        <dbReference type="EMBL" id="EDV19186.1"/>
    </source>
</evidence>
<dbReference type="InterPro" id="IPR018247">
    <property type="entry name" value="EF_Hand_1_Ca_BS"/>
</dbReference>
<evidence type="ECO:0000256" key="6">
    <source>
        <dbReference type="ARBA" id="ARBA00022837"/>
    </source>
</evidence>
<evidence type="ECO:0000256" key="8">
    <source>
        <dbReference type="ARBA" id="ARBA00023186"/>
    </source>
</evidence>
<evidence type="ECO:0000256" key="4">
    <source>
        <dbReference type="ARBA" id="ARBA00022737"/>
    </source>
</evidence>
<dbReference type="GO" id="GO:0005788">
    <property type="term" value="C:endoplasmic reticulum lumen"/>
    <property type="evidence" value="ECO:0007669"/>
    <property type="project" value="UniProtKB-SubCell"/>
</dbReference>
<evidence type="ECO:0000256" key="10">
    <source>
        <dbReference type="ARBA" id="ARBA00063143"/>
    </source>
</evidence>
<reference evidence="13 14" key="1">
    <citation type="journal article" date="2008" name="Nature">
        <title>The Trichoplax genome and the nature of placozoans.</title>
        <authorList>
            <person name="Srivastava M."/>
            <person name="Begovic E."/>
            <person name="Chapman J."/>
            <person name="Putnam N.H."/>
            <person name="Hellsten U."/>
            <person name="Kawashima T."/>
            <person name="Kuo A."/>
            <person name="Mitros T."/>
            <person name="Salamov A."/>
            <person name="Carpenter M.L."/>
            <person name="Signorovitch A.Y."/>
            <person name="Moreno M.A."/>
            <person name="Kamm K."/>
            <person name="Grimwood J."/>
            <person name="Schmutz J."/>
            <person name="Shapiro H."/>
            <person name="Grigoriev I.V."/>
            <person name="Buss L.W."/>
            <person name="Schierwater B."/>
            <person name="Dellaporta S.L."/>
            <person name="Rokhsar D.S."/>
        </authorList>
    </citation>
    <scope>NUCLEOTIDE SEQUENCE [LARGE SCALE GENOMIC DNA]</scope>
    <source>
        <strain evidence="13 14">Grell-BS-1999</strain>
    </source>
</reference>
<dbReference type="SMART" id="SM00054">
    <property type="entry name" value="EFh"/>
    <property type="match status" value="4"/>
</dbReference>
<feature type="domain" description="EF-hand" evidence="12">
    <location>
        <begin position="160"/>
        <end position="195"/>
    </location>
</feature>
<feature type="domain" description="EF-hand" evidence="12">
    <location>
        <begin position="40"/>
        <end position="75"/>
    </location>
</feature>
<dbReference type="InterPro" id="IPR002048">
    <property type="entry name" value="EF_hand_dom"/>
</dbReference>
<evidence type="ECO:0000256" key="11">
    <source>
        <dbReference type="ARBA" id="ARBA00072696"/>
    </source>
</evidence>
<name>B3SDI9_TRIAD</name>
<proteinExistence type="predicted"/>
<dbReference type="PROSITE" id="PS00018">
    <property type="entry name" value="EF_HAND_1"/>
    <property type="match status" value="3"/>
</dbReference>
<dbReference type="RefSeq" id="XP_002118306.1">
    <property type="nucleotide sequence ID" value="XM_002118270.1"/>
</dbReference>
<evidence type="ECO:0000256" key="2">
    <source>
        <dbReference type="ARBA" id="ARBA00022723"/>
    </source>
</evidence>
<dbReference type="GeneID" id="6759532"/>
<keyword evidence="4" id="KW-0677">Repeat</keyword>
<dbReference type="KEGG" id="tad:TRIADDRAFT_33976"/>
<comment type="subcellular location">
    <subcellularLocation>
        <location evidence="1">Endoplasmic reticulum lumen</location>
    </subcellularLocation>
</comment>
<dbReference type="CDD" id="cd16226">
    <property type="entry name" value="EFh_CREC_Calumenin_like"/>
    <property type="match status" value="1"/>
</dbReference>
<gene>
    <name evidence="13" type="ORF">TRIADDRAFT_33976</name>
</gene>
<dbReference type="InParanoid" id="B3SDI9"/>
<dbReference type="HOGENOM" id="CLU_044718_0_1_1"/>
<comment type="function">
    <text evidence="9">Probable molecular chaperone assisting protein biosynthesis and transport in the endoplasmic reticulum. Required for the proper biosynthesis and transport of pulmonary surfactant-associated protein A/SP-A, pulmonary surfactant-associated protein D/SP-D and the lipid transporter ABCA3. By regulating both the proper expression and the degradation through the endoplasmic reticulum-associated protein degradation pathway of these proteins plays a crucial role in pulmonary surfactant homeostasis. Has an anti-fibrotic activity by negatively regulating the secretion of type I and type III collagens. This calcium-binding protein also transiently associates with immature PCSK6 and regulates its secretion.</text>
</comment>
<keyword evidence="14" id="KW-1185">Reference proteome</keyword>
<protein>
    <recommendedName>
        <fullName evidence="11">Reticulocalbin-3</fullName>
    </recommendedName>
</protein>
<keyword evidence="7" id="KW-0325">Glycoprotein</keyword>
<dbReference type="Pfam" id="PF13499">
    <property type="entry name" value="EF-hand_7"/>
    <property type="match status" value="3"/>
</dbReference>
<dbReference type="AlphaFoldDB" id="B3SDI9"/>